<feature type="compositionally biased region" description="Low complexity" evidence="1">
    <location>
        <begin position="254"/>
        <end position="278"/>
    </location>
</feature>
<evidence type="ECO:0000256" key="1">
    <source>
        <dbReference type="SAM" id="MobiDB-lite"/>
    </source>
</evidence>
<reference evidence="3" key="1">
    <citation type="submission" date="2022-11" db="EMBL/GenBank/DDBJ databases">
        <title>Centuries of genome instability and evolution in soft-shell clam transmissible cancer (bioRxiv).</title>
        <authorList>
            <person name="Hart S.F.M."/>
            <person name="Yonemitsu M.A."/>
            <person name="Giersch R.M."/>
            <person name="Beal B.F."/>
            <person name="Arriagada G."/>
            <person name="Davis B.W."/>
            <person name="Ostrander E.A."/>
            <person name="Goff S.P."/>
            <person name="Metzger M.J."/>
        </authorList>
    </citation>
    <scope>NUCLEOTIDE SEQUENCE</scope>
    <source>
        <strain evidence="3">MELC-2E11</strain>
        <tissue evidence="3">Siphon/mantle</tissue>
    </source>
</reference>
<protein>
    <submittedName>
        <fullName evidence="3">DFP2-like protein</fullName>
    </submittedName>
</protein>
<proteinExistence type="predicted"/>
<dbReference type="InterPro" id="IPR042307">
    <property type="entry name" value="Reeler_sf"/>
</dbReference>
<evidence type="ECO:0000313" key="3">
    <source>
        <dbReference type="EMBL" id="WAR18965.1"/>
    </source>
</evidence>
<dbReference type="EMBL" id="CP111022">
    <property type="protein sequence ID" value="WAR18965.1"/>
    <property type="molecule type" value="Genomic_DNA"/>
</dbReference>
<dbReference type="InterPro" id="IPR002861">
    <property type="entry name" value="Reeler_dom"/>
</dbReference>
<dbReference type="CDD" id="cd08544">
    <property type="entry name" value="Reeler"/>
    <property type="match status" value="1"/>
</dbReference>
<dbReference type="InterPro" id="IPR051237">
    <property type="entry name" value="Ferric-chelate_Red/DefProt"/>
</dbReference>
<organism evidence="3 4">
    <name type="scientific">Mya arenaria</name>
    <name type="common">Soft-shell clam</name>
    <dbReference type="NCBI Taxonomy" id="6604"/>
    <lineage>
        <taxon>Eukaryota</taxon>
        <taxon>Metazoa</taxon>
        <taxon>Spiralia</taxon>
        <taxon>Lophotrochozoa</taxon>
        <taxon>Mollusca</taxon>
        <taxon>Bivalvia</taxon>
        <taxon>Autobranchia</taxon>
        <taxon>Heteroconchia</taxon>
        <taxon>Euheterodonta</taxon>
        <taxon>Imparidentia</taxon>
        <taxon>Neoheterodontei</taxon>
        <taxon>Myida</taxon>
        <taxon>Myoidea</taxon>
        <taxon>Myidae</taxon>
        <taxon>Mya</taxon>
    </lineage>
</organism>
<gene>
    <name evidence="3" type="ORF">MAR_000803</name>
</gene>
<evidence type="ECO:0000259" key="2">
    <source>
        <dbReference type="PROSITE" id="PS51019"/>
    </source>
</evidence>
<keyword evidence="4" id="KW-1185">Reference proteome</keyword>
<feature type="compositionally biased region" description="Low complexity" evidence="1">
    <location>
        <begin position="204"/>
        <end position="245"/>
    </location>
</feature>
<name>A0ABY7F9W4_MYAAR</name>
<dbReference type="Gene3D" id="2.60.40.4060">
    <property type="entry name" value="Reeler domain"/>
    <property type="match status" value="1"/>
</dbReference>
<dbReference type="PANTHER" id="PTHR45828:SF33">
    <property type="entry name" value="DOMON DOMAIN-CONTAINING PROTEIN"/>
    <property type="match status" value="1"/>
</dbReference>
<dbReference type="Pfam" id="PF02014">
    <property type="entry name" value="Reeler"/>
    <property type="match status" value="1"/>
</dbReference>
<dbReference type="PANTHER" id="PTHR45828">
    <property type="entry name" value="CYTOCHROME B561/FERRIC REDUCTASE TRANSMEMBRANE"/>
    <property type="match status" value="1"/>
</dbReference>
<feature type="domain" description="Reelin" evidence="2">
    <location>
        <begin position="36"/>
        <end position="206"/>
    </location>
</feature>
<dbReference type="PROSITE" id="PS51019">
    <property type="entry name" value="REELIN"/>
    <property type="match status" value="1"/>
</dbReference>
<evidence type="ECO:0000313" key="4">
    <source>
        <dbReference type="Proteomes" id="UP001164746"/>
    </source>
</evidence>
<accession>A0ABY7F9W4</accession>
<feature type="region of interest" description="Disordered" evidence="1">
    <location>
        <begin position="190"/>
        <end position="303"/>
    </location>
</feature>
<sequence>MEISMVPNKVTITLDTIREKGEMIAVFLLAALLPHIRLGTAYSTGAPSGQCDRMIPGHGVRPQMGPAPYIIKFSQPTFGCPEDNITVTLSGAGAGGATFRGFLCETRPNPDLFYTSGVINLPPNSNETHDLCGEGRSITHKQGRVDKTSISFSWTPTVAQPVYIVCTVVAKYNLFWVKLRSNPITFMERACGQQTPPSGGGGQQRPTTTPAADDNSNTASSNTGNSNIGGSNTGTDTGSGSGTSAPDNNSSVMTTVANTNENTGNTGNNASNSASTGTLPPNTTPVGRGSSVAPVLGGMDGVK</sequence>
<dbReference type="Proteomes" id="UP001164746">
    <property type="component" value="Chromosome 11"/>
</dbReference>